<accession>A0ABD0J1N5</accession>
<feature type="transmembrane region" description="Helical" evidence="2">
    <location>
        <begin position="169"/>
        <end position="190"/>
    </location>
</feature>
<feature type="transmembrane region" description="Helical" evidence="2">
    <location>
        <begin position="12"/>
        <end position="31"/>
    </location>
</feature>
<feature type="transmembrane region" description="Helical" evidence="2">
    <location>
        <begin position="362"/>
        <end position="384"/>
    </location>
</feature>
<reference evidence="3 4" key="1">
    <citation type="journal article" date="2023" name="Sci. Data">
        <title>Genome assembly of the Korean intertidal mud-creeper Batillaria attramentaria.</title>
        <authorList>
            <person name="Patra A.K."/>
            <person name="Ho P.T."/>
            <person name="Jun S."/>
            <person name="Lee S.J."/>
            <person name="Kim Y."/>
            <person name="Won Y.J."/>
        </authorList>
    </citation>
    <scope>NUCLEOTIDE SEQUENCE [LARGE SCALE GENOMIC DNA]</scope>
    <source>
        <strain evidence="3">Wonlab-2016</strain>
    </source>
</reference>
<evidence type="ECO:0008006" key="5">
    <source>
        <dbReference type="Google" id="ProtNLM"/>
    </source>
</evidence>
<proteinExistence type="predicted"/>
<protein>
    <recommendedName>
        <fullName evidence="5">Transmembrane protein 117</fullName>
    </recommendedName>
</protein>
<feature type="transmembrane region" description="Helical" evidence="2">
    <location>
        <begin position="68"/>
        <end position="86"/>
    </location>
</feature>
<gene>
    <name evidence="3" type="ORF">BaRGS_00040046</name>
</gene>
<feature type="transmembrane region" description="Helical" evidence="2">
    <location>
        <begin position="210"/>
        <end position="228"/>
    </location>
</feature>
<keyword evidence="2" id="KW-1133">Transmembrane helix</keyword>
<keyword evidence="4" id="KW-1185">Reference proteome</keyword>
<keyword evidence="2" id="KW-0472">Membrane</keyword>
<feature type="compositionally biased region" description="Basic and acidic residues" evidence="1">
    <location>
        <begin position="438"/>
        <end position="458"/>
    </location>
</feature>
<feature type="region of interest" description="Disordered" evidence="1">
    <location>
        <begin position="483"/>
        <end position="510"/>
    </location>
</feature>
<feature type="transmembrane region" description="Helical" evidence="2">
    <location>
        <begin position="274"/>
        <end position="291"/>
    </location>
</feature>
<sequence length="510" mass="59429">METDFRYYFQHPYFRLFTAYFVTLCNFLIYAEDPVAHSRKESNVPVIGNCFAFVGTKYPPNAWSLLKVVLWLSGTVVGLIIGKLFFHTFLFNKIFRLRMFNDDKGSWMTMFMTTIVSVFIFSYIYNLFLLIGTWCGDFFTAWMVTDMMLQEKLYPLWAKKPRAWWNTGIRRIILFWIIVAVSSFIVIFVIATDYIQWDKLNHDFLHSNEVSRAFLASFILVMDIVIVMQDWDFPHFISAIDIKMPGVNTAHIRFKIPRLLRRLEYYHVHISGKWFNYGILFIVILLDLNMWKNQIFYSPFDYGQYVDSEGRIHSVNDEFSLENFNETLLSFDYRNATIDPITGKRYIELDNVMNARYNDYSVVWKAFAFIPSIGIFILFGVLIWKFGRSPKPTKEDPYGGRLKKRKRRRFSARRTFRSFRKQTAAMLTAFRWRREARGRAVSRERQAEDGVDGARGDTGDGAVEMTVETARGDTGDGAVEMTVETERGAKENGNGGAGDAPPQPLRTVTV</sequence>
<evidence type="ECO:0000313" key="4">
    <source>
        <dbReference type="Proteomes" id="UP001519460"/>
    </source>
</evidence>
<feature type="region of interest" description="Disordered" evidence="1">
    <location>
        <begin position="438"/>
        <end position="460"/>
    </location>
</feature>
<organism evidence="3 4">
    <name type="scientific">Batillaria attramentaria</name>
    <dbReference type="NCBI Taxonomy" id="370345"/>
    <lineage>
        <taxon>Eukaryota</taxon>
        <taxon>Metazoa</taxon>
        <taxon>Spiralia</taxon>
        <taxon>Lophotrochozoa</taxon>
        <taxon>Mollusca</taxon>
        <taxon>Gastropoda</taxon>
        <taxon>Caenogastropoda</taxon>
        <taxon>Sorbeoconcha</taxon>
        <taxon>Cerithioidea</taxon>
        <taxon>Batillariidae</taxon>
        <taxon>Batillaria</taxon>
    </lineage>
</organism>
<evidence type="ECO:0000256" key="2">
    <source>
        <dbReference type="SAM" id="Phobius"/>
    </source>
</evidence>
<dbReference type="EMBL" id="JACVVK020000753">
    <property type="protein sequence ID" value="KAK7449157.1"/>
    <property type="molecule type" value="Genomic_DNA"/>
</dbReference>
<evidence type="ECO:0000313" key="3">
    <source>
        <dbReference type="EMBL" id="KAK7449157.1"/>
    </source>
</evidence>
<evidence type="ECO:0000256" key="1">
    <source>
        <dbReference type="SAM" id="MobiDB-lite"/>
    </source>
</evidence>
<name>A0ABD0J1N5_9CAEN</name>
<keyword evidence="2" id="KW-0812">Transmembrane</keyword>
<dbReference type="PANTHER" id="PTHR31226:SF1">
    <property type="entry name" value="TRANSMEMBRANE PROTEIN 117"/>
    <property type="match status" value="1"/>
</dbReference>
<dbReference type="AlphaFoldDB" id="A0ABD0J1N5"/>
<comment type="caution">
    <text evidence="3">The sequence shown here is derived from an EMBL/GenBank/DDBJ whole genome shotgun (WGS) entry which is preliminary data.</text>
</comment>
<dbReference type="Pfam" id="PF15113">
    <property type="entry name" value="TMEM117"/>
    <property type="match status" value="1"/>
</dbReference>
<dbReference type="Proteomes" id="UP001519460">
    <property type="component" value="Unassembled WGS sequence"/>
</dbReference>
<feature type="transmembrane region" description="Helical" evidence="2">
    <location>
        <begin position="107"/>
        <end position="125"/>
    </location>
</feature>
<dbReference type="InterPro" id="IPR029370">
    <property type="entry name" value="TMEM117"/>
</dbReference>
<dbReference type="PANTHER" id="PTHR31226">
    <property type="entry name" value="TRANSMEMBRANE PROTEIN 117"/>
    <property type="match status" value="1"/>
</dbReference>